<reference evidence="3 4" key="1">
    <citation type="submission" date="2023-07" db="EMBL/GenBank/DDBJ databases">
        <authorList>
            <person name="Lian W.-H."/>
        </authorList>
    </citation>
    <scope>NUCLEOTIDE SEQUENCE [LARGE SCALE GENOMIC DNA]</scope>
    <source>
        <strain evidence="3 4">SYSU DXS3180</strain>
    </source>
</reference>
<keyword evidence="1" id="KW-0472">Membrane</keyword>
<comment type="caution">
    <text evidence="3">The sequence shown here is derived from an EMBL/GenBank/DDBJ whole genome shotgun (WGS) entry which is preliminary data.</text>
</comment>
<comment type="similarity">
    <text evidence="1">Belongs to the TonB-dependent receptor family.</text>
</comment>
<gene>
    <name evidence="3" type="ORF">QTN47_26155</name>
</gene>
<dbReference type="SUPFAM" id="SSF56935">
    <property type="entry name" value="Porins"/>
    <property type="match status" value="1"/>
</dbReference>
<dbReference type="SUPFAM" id="SSF49464">
    <property type="entry name" value="Carboxypeptidase regulatory domain-like"/>
    <property type="match status" value="1"/>
</dbReference>
<feature type="domain" description="TonB-dependent receptor plug" evidence="2">
    <location>
        <begin position="131"/>
        <end position="235"/>
    </location>
</feature>
<keyword evidence="1" id="KW-0812">Transmembrane</keyword>
<dbReference type="NCBIfam" id="TIGR04057">
    <property type="entry name" value="SusC_RagA_signa"/>
    <property type="match status" value="1"/>
</dbReference>
<evidence type="ECO:0000313" key="3">
    <source>
        <dbReference type="EMBL" id="MEX6691019.1"/>
    </source>
</evidence>
<dbReference type="InterPro" id="IPR023996">
    <property type="entry name" value="TonB-dep_OMP_SusC/RagA"/>
</dbReference>
<dbReference type="Gene3D" id="2.170.130.10">
    <property type="entry name" value="TonB-dependent receptor, plug domain"/>
    <property type="match status" value="1"/>
</dbReference>
<keyword evidence="1" id="KW-1134">Transmembrane beta strand</keyword>
<dbReference type="NCBIfam" id="TIGR04056">
    <property type="entry name" value="OMP_RagA_SusC"/>
    <property type="match status" value="1"/>
</dbReference>
<keyword evidence="3" id="KW-0675">Receptor</keyword>
<evidence type="ECO:0000256" key="1">
    <source>
        <dbReference type="PROSITE-ProRule" id="PRU01360"/>
    </source>
</evidence>
<dbReference type="InterPro" id="IPR012910">
    <property type="entry name" value="Plug_dom"/>
</dbReference>
<accession>A0ABV3ZP82</accession>
<proteinExistence type="inferred from homology"/>
<dbReference type="InterPro" id="IPR008969">
    <property type="entry name" value="CarboxyPept-like_regulatory"/>
</dbReference>
<keyword evidence="1" id="KW-0813">Transport</keyword>
<dbReference type="InterPro" id="IPR037066">
    <property type="entry name" value="Plug_dom_sf"/>
</dbReference>
<keyword evidence="1" id="KW-0998">Cell outer membrane</keyword>
<protein>
    <submittedName>
        <fullName evidence="3">TonB-dependent receptor</fullName>
    </submittedName>
</protein>
<dbReference type="Pfam" id="PF07715">
    <property type="entry name" value="Plug"/>
    <property type="match status" value="1"/>
</dbReference>
<organism evidence="3 4">
    <name type="scientific">Danxiaibacter flavus</name>
    <dbReference type="NCBI Taxonomy" id="3049108"/>
    <lineage>
        <taxon>Bacteria</taxon>
        <taxon>Pseudomonadati</taxon>
        <taxon>Bacteroidota</taxon>
        <taxon>Chitinophagia</taxon>
        <taxon>Chitinophagales</taxon>
        <taxon>Chitinophagaceae</taxon>
        <taxon>Danxiaibacter</taxon>
    </lineage>
</organism>
<dbReference type="Pfam" id="PF13715">
    <property type="entry name" value="CarbopepD_reg_2"/>
    <property type="match status" value="1"/>
</dbReference>
<dbReference type="Proteomes" id="UP001560573">
    <property type="component" value="Unassembled WGS sequence"/>
</dbReference>
<sequence length="1052" mass="115699">MNKKYKWSPSCCTHSVIVKSFLVLIALNLALLNKAFSQDHKLSGTITDSSGKAVAGASVMIKGTQRGTASNENGFFELNAQVGQELVISAMGYADQTVKITSTSTPLEIRLTATHAVLEDVVVVGYGTQKKVNLTGAVATVSGKTLQDRPITNVGQGLQGLVPNLNISFANGAPGMGATFNIRGTTSLNGGSPLILVDGVQMDANLIDPADVESVTVLKDAASAAIYGGRAAYGVILITTKKAAGGVPKINYSGSYTIFKPTRQAKYLNSVDYIRIFNEANRTGMNGGTQASSVFTEQDSVLTTAYFNDPANNSTVYIDPGNPNKYRYVGNTDWIKELYPGWAAMQQHNLSLSGGNAKTSYAASLGYFTQGGILKLADQRYNRLNPSLKVKTEITDWFTVNASILLNHWDYNTPAPTNNGGTSSGWITGDARPLMPVKHPDGNYSGQGSFTNPIAVMEQNGRSKTTANDLWLTGRAILKPVKHVTVTADYTWNNYTNFNQQNYKEFMEYGVNGMPLGLFAWTKPNGVTESFSNDNYYALNAYADYENTFAGKHYVKATVGYNQELKQSKYRTEYAKNLIDQELPSINLNNDSKPSVGGSQSEWALSGNFFRLNYVYANKYLLEVNGRYDGSSKFARGNRYYFSPSVSAGWRISKEAFFEPFSNVVSNLKIRASYGTLANQAVASNYPYISTMTANAVNYIYGDQLGMGVSTPGLVSSNFTWEKVTSNNIGLDFGFLNEKLTGYFEWYTRATKGMVVAGSPLPAVLGTTAPRQNAADLKTRGWELNLSWKDKVGKDVSYSVGLALSDYQAEITKYDLNPNKVIGSNYTGQKMGEIWGYVTDGYFKSDEDAAAADQSKIWNGRWLAGDIKYKDLDGKSGITPGANSVTDPGDRKIIGNNTPRYQYGINASVSYKGLDLVIFVQGIAKRDVWMADNAFRAFASEWSVPMVYAKDYWTPQNNNAYFPRIRFGGGNYETQSKYLQHASYLRMKELSVGYTFPKQWTDKAKLSRLRVYVTGQNLFEFTKLFKAYDPEILDFRGYPLNRAIAFGLQLGL</sequence>
<name>A0ABV3ZP82_9BACT</name>
<dbReference type="RefSeq" id="WP_369332435.1">
    <property type="nucleotide sequence ID" value="NZ_JAULBC010000012.1"/>
</dbReference>
<dbReference type="InterPro" id="IPR039426">
    <property type="entry name" value="TonB-dep_rcpt-like"/>
</dbReference>
<dbReference type="Gene3D" id="2.60.40.1120">
    <property type="entry name" value="Carboxypeptidase-like, regulatory domain"/>
    <property type="match status" value="1"/>
</dbReference>
<evidence type="ECO:0000259" key="2">
    <source>
        <dbReference type="Pfam" id="PF07715"/>
    </source>
</evidence>
<dbReference type="EMBL" id="JAULBC010000012">
    <property type="protein sequence ID" value="MEX6691019.1"/>
    <property type="molecule type" value="Genomic_DNA"/>
</dbReference>
<keyword evidence="4" id="KW-1185">Reference proteome</keyword>
<dbReference type="PROSITE" id="PS52016">
    <property type="entry name" value="TONB_DEPENDENT_REC_3"/>
    <property type="match status" value="1"/>
</dbReference>
<comment type="subcellular location">
    <subcellularLocation>
        <location evidence="1">Cell outer membrane</location>
        <topology evidence="1">Multi-pass membrane protein</topology>
    </subcellularLocation>
</comment>
<evidence type="ECO:0000313" key="4">
    <source>
        <dbReference type="Proteomes" id="UP001560573"/>
    </source>
</evidence>
<dbReference type="InterPro" id="IPR023997">
    <property type="entry name" value="TonB-dep_OMP_SusC/RagA_CS"/>
</dbReference>